<dbReference type="Proteomes" id="UP000644020">
    <property type="component" value="Unassembled WGS sequence"/>
</dbReference>
<name>A0A918SZI3_9ACTN</name>
<dbReference type="EMBL" id="BMUL01000005">
    <property type="protein sequence ID" value="GHA80625.1"/>
    <property type="molecule type" value="Genomic_DNA"/>
</dbReference>
<sequence>MPTPVLPARPVPPVRTVRAGSARWARAAVAALGLAAAAITAADLLNPGYSPVTEVISRYVNGTAGRLITLALLLVAGASALAGVLLHRAGAPRAARRILAVWTAGVLVAGIFPADPPGRWSRPSTADLVHGTAATPAFLALPVAALLLHRWAAGRWARGAVALRAVLGTSLLATAALLVCLVDVMDGPSLGLASWPTLVGLVERIAFGAALAWLALIAVAAVRTEDRA</sequence>
<feature type="transmembrane region" description="Helical" evidence="1">
    <location>
        <begin position="205"/>
        <end position="222"/>
    </location>
</feature>
<organism evidence="2 3">
    <name type="scientific">Streptomyces termitum</name>
    <dbReference type="NCBI Taxonomy" id="67368"/>
    <lineage>
        <taxon>Bacteria</taxon>
        <taxon>Bacillati</taxon>
        <taxon>Actinomycetota</taxon>
        <taxon>Actinomycetes</taxon>
        <taxon>Kitasatosporales</taxon>
        <taxon>Streptomycetaceae</taxon>
        <taxon>Streptomyces</taxon>
    </lineage>
</organism>
<dbReference type="AlphaFoldDB" id="A0A918SZI3"/>
<dbReference type="RefSeq" id="WP_189976724.1">
    <property type="nucleotide sequence ID" value="NZ_BMUL01000005.1"/>
</dbReference>
<dbReference type="Pfam" id="PF06197">
    <property type="entry name" value="DUF998"/>
    <property type="match status" value="1"/>
</dbReference>
<proteinExistence type="predicted"/>
<keyword evidence="1" id="KW-1133">Transmembrane helix</keyword>
<feature type="transmembrane region" description="Helical" evidence="1">
    <location>
        <begin position="128"/>
        <end position="149"/>
    </location>
</feature>
<feature type="transmembrane region" description="Helical" evidence="1">
    <location>
        <begin position="65"/>
        <end position="86"/>
    </location>
</feature>
<comment type="caution">
    <text evidence="2">The sequence shown here is derived from an EMBL/GenBank/DDBJ whole genome shotgun (WGS) entry which is preliminary data.</text>
</comment>
<keyword evidence="1" id="KW-0812">Transmembrane</keyword>
<accession>A0A918SZI3</accession>
<keyword evidence="3" id="KW-1185">Reference proteome</keyword>
<evidence type="ECO:0008006" key="4">
    <source>
        <dbReference type="Google" id="ProtNLM"/>
    </source>
</evidence>
<reference evidence="2" key="1">
    <citation type="journal article" date="2014" name="Int. J. Syst. Evol. Microbiol.">
        <title>Complete genome sequence of Corynebacterium casei LMG S-19264T (=DSM 44701T), isolated from a smear-ripened cheese.</title>
        <authorList>
            <consortium name="US DOE Joint Genome Institute (JGI-PGF)"/>
            <person name="Walter F."/>
            <person name="Albersmeier A."/>
            <person name="Kalinowski J."/>
            <person name="Ruckert C."/>
        </authorList>
    </citation>
    <scope>NUCLEOTIDE SEQUENCE</scope>
    <source>
        <strain evidence="2">JCM 4518</strain>
    </source>
</reference>
<protein>
    <recommendedName>
        <fullName evidence="4">DUF998 domain-containing protein</fullName>
    </recommendedName>
</protein>
<feature type="transmembrane region" description="Helical" evidence="1">
    <location>
        <begin position="24"/>
        <end position="45"/>
    </location>
</feature>
<dbReference type="InterPro" id="IPR009339">
    <property type="entry name" value="DUF998"/>
</dbReference>
<feature type="transmembrane region" description="Helical" evidence="1">
    <location>
        <begin position="98"/>
        <end position="116"/>
    </location>
</feature>
<gene>
    <name evidence="2" type="ORF">GCM10010305_25300</name>
</gene>
<evidence type="ECO:0000313" key="3">
    <source>
        <dbReference type="Proteomes" id="UP000644020"/>
    </source>
</evidence>
<evidence type="ECO:0000313" key="2">
    <source>
        <dbReference type="EMBL" id="GHA80625.1"/>
    </source>
</evidence>
<evidence type="ECO:0000256" key="1">
    <source>
        <dbReference type="SAM" id="Phobius"/>
    </source>
</evidence>
<keyword evidence="1" id="KW-0472">Membrane</keyword>
<feature type="transmembrane region" description="Helical" evidence="1">
    <location>
        <begin position="161"/>
        <end position="185"/>
    </location>
</feature>
<reference evidence="2" key="2">
    <citation type="submission" date="2020-09" db="EMBL/GenBank/DDBJ databases">
        <authorList>
            <person name="Sun Q."/>
            <person name="Ohkuma M."/>
        </authorList>
    </citation>
    <scope>NUCLEOTIDE SEQUENCE</scope>
    <source>
        <strain evidence="2">JCM 4518</strain>
    </source>
</reference>